<organism evidence="2 3">
    <name type="scientific">Microlunatus sagamiharensis</name>
    <dbReference type="NCBI Taxonomy" id="546874"/>
    <lineage>
        <taxon>Bacteria</taxon>
        <taxon>Bacillati</taxon>
        <taxon>Actinomycetota</taxon>
        <taxon>Actinomycetes</taxon>
        <taxon>Propionibacteriales</taxon>
        <taxon>Propionibacteriaceae</taxon>
        <taxon>Microlunatus</taxon>
    </lineage>
</organism>
<dbReference type="AlphaFoldDB" id="A0A1H2NAQ8"/>
<dbReference type="OrthoDB" id="5244233at2"/>
<accession>A0A1H2NAQ8</accession>
<keyword evidence="1" id="KW-0812">Transmembrane</keyword>
<evidence type="ECO:0000256" key="1">
    <source>
        <dbReference type="SAM" id="Phobius"/>
    </source>
</evidence>
<keyword evidence="3" id="KW-1185">Reference proteome</keyword>
<evidence type="ECO:0000313" key="2">
    <source>
        <dbReference type="EMBL" id="SDV02557.1"/>
    </source>
</evidence>
<gene>
    <name evidence="2" type="ORF">SAMN04488544_3656</name>
</gene>
<feature type="transmembrane region" description="Helical" evidence="1">
    <location>
        <begin position="12"/>
        <end position="34"/>
    </location>
</feature>
<evidence type="ECO:0000313" key="3">
    <source>
        <dbReference type="Proteomes" id="UP000198825"/>
    </source>
</evidence>
<protein>
    <submittedName>
        <fullName evidence="2">Uncharacterized protein</fullName>
    </submittedName>
</protein>
<reference evidence="3" key="1">
    <citation type="submission" date="2016-10" db="EMBL/GenBank/DDBJ databases">
        <authorList>
            <person name="Varghese N."/>
            <person name="Submissions S."/>
        </authorList>
    </citation>
    <scope>NUCLEOTIDE SEQUENCE [LARGE SCALE GENOMIC DNA]</scope>
    <source>
        <strain evidence="3">DSM 21743</strain>
    </source>
</reference>
<dbReference type="Proteomes" id="UP000198825">
    <property type="component" value="Chromosome I"/>
</dbReference>
<keyword evidence="1" id="KW-1133">Transmembrane helix</keyword>
<proteinExistence type="predicted"/>
<dbReference type="EMBL" id="LT629799">
    <property type="protein sequence ID" value="SDV02557.1"/>
    <property type="molecule type" value="Genomic_DNA"/>
</dbReference>
<name>A0A1H2NAQ8_9ACTN</name>
<sequence>MSETATEPGVRLPVAVLAVVATVVVALLVVALVVRLDADRLPSGPPRDPPAAPAAATRFEVSGRQVSLDEFSATLAGPPFTCDTAVQPTPTGIAQLAQCTTLVHQDYDGKGSDWGAATGVALIDSSTLSPDLRTATSDVFDLFTSALYTREDRATFAKQSDGPAQVAAPSGSAWSRQADVRVKREGLPTPYDRLVVIVVRLEGGQHVAFFSDFPHDGSKQALQAVVDSVGTLEAQR</sequence>
<dbReference type="STRING" id="546874.SAMN04488544_3656"/>
<dbReference type="RefSeq" id="WP_091077715.1">
    <property type="nucleotide sequence ID" value="NZ_LT629799.1"/>
</dbReference>
<keyword evidence="1" id="KW-0472">Membrane</keyword>